<evidence type="ECO:0000313" key="2">
    <source>
        <dbReference type="Proteomes" id="UP000827976"/>
    </source>
</evidence>
<organism evidence="1 2">
    <name type="scientific">Dioscorea alata</name>
    <name type="common">Purple yam</name>
    <dbReference type="NCBI Taxonomy" id="55571"/>
    <lineage>
        <taxon>Eukaryota</taxon>
        <taxon>Viridiplantae</taxon>
        <taxon>Streptophyta</taxon>
        <taxon>Embryophyta</taxon>
        <taxon>Tracheophyta</taxon>
        <taxon>Spermatophyta</taxon>
        <taxon>Magnoliopsida</taxon>
        <taxon>Liliopsida</taxon>
        <taxon>Dioscoreales</taxon>
        <taxon>Dioscoreaceae</taxon>
        <taxon>Dioscorea</taxon>
    </lineage>
</organism>
<proteinExistence type="predicted"/>
<protein>
    <submittedName>
        <fullName evidence="1">Phloem protein 2-like protein</fullName>
    </submittedName>
</protein>
<evidence type="ECO:0000313" key="1">
    <source>
        <dbReference type="EMBL" id="KAH7668454.1"/>
    </source>
</evidence>
<accession>A0ACB7V549</accession>
<dbReference type="EMBL" id="CM037021">
    <property type="protein sequence ID" value="KAH7668454.1"/>
    <property type="molecule type" value="Genomic_DNA"/>
</dbReference>
<gene>
    <name evidence="1" type="ORF">IHE45_11G011600</name>
</gene>
<dbReference type="Proteomes" id="UP000827976">
    <property type="component" value="Chromosome 11"/>
</dbReference>
<sequence>MGVGVSSMMGMGMGVETGRRSTGFGDLPEGCVAEVLALLDVPEICRLGKLSRVFRAAAAADLVWEKKLPGNYGYLIERVLGETDLRGGLSKREIYARLSRPNRFDGGAKELWLEKNSGSICLLISSKAFSITGIDDRRYWNYIPTEESRFQNVAYLQQIWWFEVGGEIEFCFPKGTYSVFFRVHLGRISKWLGRRSISPEHIHGWNKKPVKFQLTTSDDQHAISQCYIDSPGNWVHYHVGDFTVRNSNVPTKVKFSMIQIDCTHTKGGLCVDSVLICPKGFRQEKDPRMYK</sequence>
<keyword evidence="2" id="KW-1185">Reference proteome</keyword>
<name>A0ACB7V549_DIOAL</name>
<comment type="caution">
    <text evidence="1">The sequence shown here is derived from an EMBL/GenBank/DDBJ whole genome shotgun (WGS) entry which is preliminary data.</text>
</comment>
<reference evidence="2" key="1">
    <citation type="journal article" date="2022" name="Nat. Commun.">
        <title>Chromosome evolution and the genetic basis of agronomically important traits in greater yam.</title>
        <authorList>
            <person name="Bredeson J.V."/>
            <person name="Lyons J.B."/>
            <person name="Oniyinde I.O."/>
            <person name="Okereke N.R."/>
            <person name="Kolade O."/>
            <person name="Nnabue I."/>
            <person name="Nwadili C.O."/>
            <person name="Hribova E."/>
            <person name="Parker M."/>
            <person name="Nwogha J."/>
            <person name="Shu S."/>
            <person name="Carlson J."/>
            <person name="Kariba R."/>
            <person name="Muthemba S."/>
            <person name="Knop K."/>
            <person name="Barton G.J."/>
            <person name="Sherwood A.V."/>
            <person name="Lopez-Montes A."/>
            <person name="Asiedu R."/>
            <person name="Jamnadass R."/>
            <person name="Muchugi A."/>
            <person name="Goodstein D."/>
            <person name="Egesi C.N."/>
            <person name="Featherston J."/>
            <person name="Asfaw A."/>
            <person name="Simpson G.G."/>
            <person name="Dolezel J."/>
            <person name="Hendre P.S."/>
            <person name="Van Deynze A."/>
            <person name="Kumar P.L."/>
            <person name="Obidiegwu J.E."/>
            <person name="Bhattacharjee R."/>
            <person name="Rokhsar D.S."/>
        </authorList>
    </citation>
    <scope>NUCLEOTIDE SEQUENCE [LARGE SCALE GENOMIC DNA]</scope>
    <source>
        <strain evidence="2">cv. TDa95/00328</strain>
    </source>
</reference>